<keyword evidence="2" id="KW-0503">Monooxygenase</keyword>
<sequence length="96" mass="11042">MYAVTVTLTLKENQHEAFMYLMLENAHASLANEPGCQRFDVCADPNQPKTVFLYELYDDQTAFQAHLASKHFQAFDTFTADMVVDKQVHCFSQVFQ</sequence>
<name>A0ABX2ILB5_9RHOB</name>
<dbReference type="Proteomes" id="UP000777935">
    <property type="component" value="Unassembled WGS sequence"/>
</dbReference>
<dbReference type="InterPro" id="IPR011008">
    <property type="entry name" value="Dimeric_a/b-barrel"/>
</dbReference>
<gene>
    <name evidence="2" type="ORF">HRQ87_02415</name>
</gene>
<dbReference type="RefSeq" id="WP_174134827.1">
    <property type="nucleotide sequence ID" value="NZ_JABUFE010000001.1"/>
</dbReference>
<evidence type="ECO:0000313" key="3">
    <source>
        <dbReference type="Proteomes" id="UP000777935"/>
    </source>
</evidence>
<accession>A0ABX2ILB5</accession>
<dbReference type="PROSITE" id="PS51725">
    <property type="entry name" value="ABM"/>
    <property type="match status" value="1"/>
</dbReference>
<keyword evidence="3" id="KW-1185">Reference proteome</keyword>
<evidence type="ECO:0000313" key="2">
    <source>
        <dbReference type="EMBL" id="NSX53644.1"/>
    </source>
</evidence>
<feature type="domain" description="ABM" evidence="1">
    <location>
        <begin position="2"/>
        <end position="91"/>
    </location>
</feature>
<dbReference type="InterPro" id="IPR050744">
    <property type="entry name" value="AI-2_Isomerase_LsrG"/>
</dbReference>
<evidence type="ECO:0000259" key="1">
    <source>
        <dbReference type="PROSITE" id="PS51725"/>
    </source>
</evidence>
<dbReference type="Gene3D" id="3.30.70.100">
    <property type="match status" value="1"/>
</dbReference>
<dbReference type="EMBL" id="JABUFE010000001">
    <property type="protein sequence ID" value="NSX53644.1"/>
    <property type="molecule type" value="Genomic_DNA"/>
</dbReference>
<dbReference type="GO" id="GO:0004497">
    <property type="term" value="F:monooxygenase activity"/>
    <property type="evidence" value="ECO:0007669"/>
    <property type="project" value="UniProtKB-KW"/>
</dbReference>
<proteinExistence type="predicted"/>
<keyword evidence="2" id="KW-0560">Oxidoreductase</keyword>
<dbReference type="SUPFAM" id="SSF54909">
    <property type="entry name" value="Dimeric alpha+beta barrel"/>
    <property type="match status" value="1"/>
</dbReference>
<comment type="caution">
    <text evidence="2">The sequence shown here is derived from an EMBL/GenBank/DDBJ whole genome shotgun (WGS) entry which is preliminary data.</text>
</comment>
<dbReference type="PANTHER" id="PTHR33336">
    <property type="entry name" value="QUINOL MONOOXYGENASE YGIN-RELATED"/>
    <property type="match status" value="1"/>
</dbReference>
<organism evidence="2 3">
    <name type="scientific">Parasulfitobacter algicola</name>
    <dbReference type="NCBI Taxonomy" id="2614809"/>
    <lineage>
        <taxon>Bacteria</taxon>
        <taxon>Pseudomonadati</taxon>
        <taxon>Pseudomonadota</taxon>
        <taxon>Alphaproteobacteria</taxon>
        <taxon>Rhodobacterales</taxon>
        <taxon>Roseobacteraceae</taxon>
        <taxon>Parasulfitobacter</taxon>
    </lineage>
</organism>
<reference evidence="2 3" key="1">
    <citation type="submission" date="2020-06" db="EMBL/GenBank/DDBJ databases">
        <title>Sulfitobacter algicola sp. nov., isolated from green algae.</title>
        <authorList>
            <person name="Wang C."/>
        </authorList>
    </citation>
    <scope>NUCLEOTIDE SEQUENCE [LARGE SCALE GENOMIC DNA]</scope>
    <source>
        <strain evidence="2 3">1151</strain>
    </source>
</reference>
<dbReference type="InterPro" id="IPR007138">
    <property type="entry name" value="ABM_dom"/>
</dbReference>
<dbReference type="PANTHER" id="PTHR33336:SF1">
    <property type="entry name" value="(4S)-4-HYDROXY-5-PHOSPHONOOXYPENTANE-2,3-DIONE ISOMERASE"/>
    <property type="match status" value="1"/>
</dbReference>
<protein>
    <submittedName>
        <fullName evidence="2">Antibiotic biosynthesis monooxygenase</fullName>
    </submittedName>
</protein>
<dbReference type="Pfam" id="PF03992">
    <property type="entry name" value="ABM"/>
    <property type="match status" value="1"/>
</dbReference>